<keyword evidence="2" id="KW-1003">Cell membrane</keyword>
<keyword evidence="15" id="KW-1185">Reference proteome</keyword>
<dbReference type="InterPro" id="IPR046357">
    <property type="entry name" value="PPIase_dom_sf"/>
</dbReference>
<evidence type="ECO:0000259" key="13">
    <source>
        <dbReference type="PROSITE" id="PS50198"/>
    </source>
</evidence>
<evidence type="ECO:0000256" key="9">
    <source>
        <dbReference type="ARBA" id="ARBA00040743"/>
    </source>
</evidence>
<proteinExistence type="inferred from homology"/>
<evidence type="ECO:0000256" key="5">
    <source>
        <dbReference type="ARBA" id="ARBA00022989"/>
    </source>
</evidence>
<keyword evidence="7" id="KW-0143">Chaperone</keyword>
<evidence type="ECO:0000256" key="8">
    <source>
        <dbReference type="ARBA" id="ARBA00038408"/>
    </source>
</evidence>
<keyword evidence="5 12" id="KW-1133">Transmembrane helix</keyword>
<comment type="similarity">
    <text evidence="8">Belongs to the PpiD chaperone family.</text>
</comment>
<evidence type="ECO:0000256" key="3">
    <source>
        <dbReference type="ARBA" id="ARBA00022519"/>
    </source>
</evidence>
<dbReference type="GO" id="GO:0005886">
    <property type="term" value="C:plasma membrane"/>
    <property type="evidence" value="ECO:0007669"/>
    <property type="project" value="UniProtKB-SubCell"/>
</dbReference>
<dbReference type="PROSITE" id="PS50198">
    <property type="entry name" value="PPIC_PPIASE_2"/>
    <property type="match status" value="1"/>
</dbReference>
<dbReference type="Pfam" id="PF13624">
    <property type="entry name" value="SurA_N_3"/>
    <property type="match status" value="1"/>
</dbReference>
<dbReference type="RefSeq" id="WP_093027008.1">
    <property type="nucleotide sequence ID" value="NZ_FNNZ01000001.1"/>
</dbReference>
<dbReference type="InterPro" id="IPR000297">
    <property type="entry name" value="PPIase_PpiC"/>
</dbReference>
<dbReference type="AlphaFoldDB" id="A0A1H2Q290"/>
<protein>
    <recommendedName>
        <fullName evidence="9">Periplasmic chaperone PpiD</fullName>
    </recommendedName>
    <alternativeName>
        <fullName evidence="10">Periplasmic folding chaperone</fullName>
    </alternativeName>
</protein>
<evidence type="ECO:0000256" key="2">
    <source>
        <dbReference type="ARBA" id="ARBA00022475"/>
    </source>
</evidence>
<evidence type="ECO:0000256" key="10">
    <source>
        <dbReference type="ARBA" id="ARBA00042775"/>
    </source>
</evidence>
<evidence type="ECO:0000256" key="12">
    <source>
        <dbReference type="SAM" id="Phobius"/>
    </source>
</evidence>
<keyword evidence="11 14" id="KW-0413">Isomerase</keyword>
<dbReference type="Proteomes" id="UP000198816">
    <property type="component" value="Unassembled WGS sequence"/>
</dbReference>
<dbReference type="PANTHER" id="PTHR47529">
    <property type="entry name" value="PEPTIDYL-PROLYL CIS-TRANS ISOMERASE D"/>
    <property type="match status" value="1"/>
</dbReference>
<keyword evidence="11" id="KW-0697">Rotamase</keyword>
<dbReference type="InterPro" id="IPR027304">
    <property type="entry name" value="Trigger_fact/SurA_dom_sf"/>
</dbReference>
<name>A0A1H2Q290_THIRO</name>
<evidence type="ECO:0000256" key="7">
    <source>
        <dbReference type="ARBA" id="ARBA00023186"/>
    </source>
</evidence>
<dbReference type="OrthoDB" id="9812372at2"/>
<evidence type="ECO:0000256" key="11">
    <source>
        <dbReference type="PROSITE-ProRule" id="PRU00278"/>
    </source>
</evidence>
<dbReference type="Gene3D" id="3.10.50.40">
    <property type="match status" value="1"/>
</dbReference>
<dbReference type="EMBL" id="FNNZ01000001">
    <property type="protein sequence ID" value="SDW01222.1"/>
    <property type="molecule type" value="Genomic_DNA"/>
</dbReference>
<dbReference type="STRING" id="1058.SAMN05421783_10173"/>
<keyword evidence="6 12" id="KW-0472">Membrane</keyword>
<evidence type="ECO:0000256" key="6">
    <source>
        <dbReference type="ARBA" id="ARBA00023136"/>
    </source>
</evidence>
<dbReference type="GO" id="GO:0003755">
    <property type="term" value="F:peptidyl-prolyl cis-trans isomerase activity"/>
    <property type="evidence" value="ECO:0007669"/>
    <property type="project" value="UniProtKB-KW"/>
</dbReference>
<comment type="subcellular location">
    <subcellularLocation>
        <location evidence="1">Cell inner membrane</location>
        <topology evidence="1">Single-pass type II membrane protein</topology>
        <orientation evidence="1">Periplasmic side</orientation>
    </subcellularLocation>
</comment>
<dbReference type="Pfam" id="PF00639">
    <property type="entry name" value="Rotamase"/>
    <property type="match status" value="1"/>
</dbReference>
<feature type="transmembrane region" description="Helical" evidence="12">
    <location>
        <begin position="12"/>
        <end position="30"/>
    </location>
</feature>
<organism evidence="14 15">
    <name type="scientific">Thiocapsa roseopersicina</name>
    <dbReference type="NCBI Taxonomy" id="1058"/>
    <lineage>
        <taxon>Bacteria</taxon>
        <taxon>Pseudomonadati</taxon>
        <taxon>Pseudomonadota</taxon>
        <taxon>Gammaproteobacteria</taxon>
        <taxon>Chromatiales</taxon>
        <taxon>Chromatiaceae</taxon>
        <taxon>Thiocapsa</taxon>
    </lineage>
</organism>
<dbReference type="Gene3D" id="1.10.4030.10">
    <property type="entry name" value="Porin chaperone SurA, peptide-binding domain"/>
    <property type="match status" value="1"/>
</dbReference>
<gene>
    <name evidence="14" type="ORF">SAMN05421783_10173</name>
</gene>
<sequence>MLQAIRERAQGWLAWVIVALISIPFALWGIQSYLGVGGEPVVAKVNGVEITDRDLSRRAQQARIELRERLGAAYDPALFEEGRLRAEVLDDMIRQTLLLDVSNRIGMRVSDEEVRMQILSETAFQRDGRFDRESYEQLLRLQGLSPAQFEEQLRQQLIGNQLLRAVVGSELITSRELGDYRRLAGQRRELSYAVMPAADFRSDAPIGEAEIQAFYEANGARFQSPEMVKLDYLVLDVAELAKGAEIGDDELRRLYEQDQSRFGRPEQRSVRHLLLTVPQDADDAAAQAVEAQIQAIRERILAGQAFDEVARSESQDPGSAGEGGSLGTIEQGIMDPVFDSVAFALPEGELSQPVRTRFGYHLIEVTEIIPPALKTFDEVKEELRAEVSRQRAESLFYDLGERLANVAYETPDSLQPAADELGLTLLQSDWIGRSGGEGVLAHPRVTGAAFSDEVLVGRNNSDLIEPEPEVLRAVVLRVADHRVAAIRPLDEVRDEIAEELRSERAREAALQAAGTAVEQLRQGVSWSEAMPSAVVETLGAVGRDLQSVPAPVRQLAFTLPAPVEGTASVGTTVLENGDVAVIQVTEVKDGGEAPSEGPSPASEAEMLAQLLGRHLYDGMLGDMQLRAKVERNPIKTTSDL</sequence>
<reference evidence="15" key="1">
    <citation type="submission" date="2016-10" db="EMBL/GenBank/DDBJ databases">
        <authorList>
            <person name="Varghese N."/>
            <person name="Submissions S."/>
        </authorList>
    </citation>
    <scope>NUCLEOTIDE SEQUENCE [LARGE SCALE GENOMIC DNA]</scope>
    <source>
        <strain evidence="15">DSM 217</strain>
    </source>
</reference>
<dbReference type="PROSITE" id="PS01096">
    <property type="entry name" value="PPIC_PPIASE_1"/>
    <property type="match status" value="1"/>
</dbReference>
<keyword evidence="4 12" id="KW-0812">Transmembrane</keyword>
<accession>A0A1H2Q290</accession>
<dbReference type="PANTHER" id="PTHR47529:SF1">
    <property type="entry name" value="PERIPLASMIC CHAPERONE PPID"/>
    <property type="match status" value="1"/>
</dbReference>
<evidence type="ECO:0000313" key="15">
    <source>
        <dbReference type="Proteomes" id="UP000198816"/>
    </source>
</evidence>
<evidence type="ECO:0000256" key="1">
    <source>
        <dbReference type="ARBA" id="ARBA00004382"/>
    </source>
</evidence>
<dbReference type="SUPFAM" id="SSF109998">
    <property type="entry name" value="Triger factor/SurA peptide-binding domain-like"/>
    <property type="match status" value="1"/>
</dbReference>
<dbReference type="InterPro" id="IPR023058">
    <property type="entry name" value="PPIase_PpiC_CS"/>
</dbReference>
<dbReference type="SUPFAM" id="SSF54534">
    <property type="entry name" value="FKBP-like"/>
    <property type="match status" value="1"/>
</dbReference>
<feature type="domain" description="PpiC" evidence="13">
    <location>
        <begin position="265"/>
        <end position="367"/>
    </location>
</feature>
<keyword evidence="3" id="KW-0997">Cell inner membrane</keyword>
<evidence type="ECO:0000256" key="4">
    <source>
        <dbReference type="ARBA" id="ARBA00022692"/>
    </source>
</evidence>
<evidence type="ECO:0000313" key="14">
    <source>
        <dbReference type="EMBL" id="SDW01222.1"/>
    </source>
</evidence>
<dbReference type="InterPro" id="IPR052029">
    <property type="entry name" value="PpiD_chaperone"/>
</dbReference>